<evidence type="ECO:0000313" key="3">
    <source>
        <dbReference type="Proteomes" id="UP000799757"/>
    </source>
</evidence>
<dbReference type="InterPro" id="IPR052186">
    <property type="entry name" value="Hydantoin_racemase-like"/>
</dbReference>
<keyword evidence="3" id="KW-1185">Reference proteome</keyword>
<organism evidence="2 3">
    <name type="scientific">Melanomma pulvis-pyrius CBS 109.77</name>
    <dbReference type="NCBI Taxonomy" id="1314802"/>
    <lineage>
        <taxon>Eukaryota</taxon>
        <taxon>Fungi</taxon>
        <taxon>Dikarya</taxon>
        <taxon>Ascomycota</taxon>
        <taxon>Pezizomycotina</taxon>
        <taxon>Dothideomycetes</taxon>
        <taxon>Pleosporomycetidae</taxon>
        <taxon>Pleosporales</taxon>
        <taxon>Melanommataceae</taxon>
        <taxon>Melanomma</taxon>
    </lineage>
</organism>
<dbReference type="PANTHER" id="PTHR28047">
    <property type="entry name" value="PROTEIN DCG1"/>
    <property type="match status" value="1"/>
</dbReference>
<dbReference type="AlphaFoldDB" id="A0A6A6XKR7"/>
<name>A0A6A6XKR7_9PLEO</name>
<gene>
    <name evidence="2" type="ORF">K505DRAFT_347794</name>
</gene>
<evidence type="ECO:0000256" key="1">
    <source>
        <dbReference type="ARBA" id="ARBA00038414"/>
    </source>
</evidence>
<protein>
    <recommendedName>
        <fullName evidence="4">DCG1-like protein</fullName>
    </recommendedName>
</protein>
<accession>A0A6A6XKR7</accession>
<dbReference type="Gene3D" id="3.40.50.12500">
    <property type="match status" value="1"/>
</dbReference>
<dbReference type="InterPro" id="IPR015942">
    <property type="entry name" value="Asp/Glu/hydantoin_racemase"/>
</dbReference>
<proteinExistence type="inferred from homology"/>
<evidence type="ECO:0008006" key="4">
    <source>
        <dbReference type="Google" id="ProtNLM"/>
    </source>
</evidence>
<sequence>MSPQTTRILVINPNTSVKITESFEPILSSFSAPNTTISYWTCPTGPSIIKTQAHMYESTAHCIPLILNMVDNFDGFLAACYADHPLVRLLQSYVGSKPVVGIFDASIIAALQLVDPKSRFGIITTGVPYEVLLSEGVKRFLGGNAKLLAKFSSVAASGIGMDDLYQRSENIARDKIMAATIRLIRTTDTDVLVMGGVILAGMEGWVHEACELELGEEQGRKVMVVDQLLAGMVMLDALLRHKTADVDFSRALR</sequence>
<dbReference type="Proteomes" id="UP000799757">
    <property type="component" value="Unassembled WGS sequence"/>
</dbReference>
<comment type="similarity">
    <text evidence="1">Belongs to the HyuE racemase family.</text>
</comment>
<dbReference type="InterPro" id="IPR053714">
    <property type="entry name" value="Iso_Racemase_Enz_sf"/>
</dbReference>
<dbReference type="Pfam" id="PF01177">
    <property type="entry name" value="Asp_Glu_race"/>
    <property type="match status" value="1"/>
</dbReference>
<reference evidence="2" key="1">
    <citation type="journal article" date="2020" name="Stud. Mycol.">
        <title>101 Dothideomycetes genomes: a test case for predicting lifestyles and emergence of pathogens.</title>
        <authorList>
            <person name="Haridas S."/>
            <person name="Albert R."/>
            <person name="Binder M."/>
            <person name="Bloem J."/>
            <person name="Labutti K."/>
            <person name="Salamov A."/>
            <person name="Andreopoulos B."/>
            <person name="Baker S."/>
            <person name="Barry K."/>
            <person name="Bills G."/>
            <person name="Bluhm B."/>
            <person name="Cannon C."/>
            <person name="Castanera R."/>
            <person name="Culley D."/>
            <person name="Daum C."/>
            <person name="Ezra D."/>
            <person name="Gonzalez J."/>
            <person name="Henrissat B."/>
            <person name="Kuo A."/>
            <person name="Liang C."/>
            <person name="Lipzen A."/>
            <person name="Lutzoni F."/>
            <person name="Magnuson J."/>
            <person name="Mondo S."/>
            <person name="Nolan M."/>
            <person name="Ohm R."/>
            <person name="Pangilinan J."/>
            <person name="Park H.-J."/>
            <person name="Ramirez L."/>
            <person name="Alfaro M."/>
            <person name="Sun H."/>
            <person name="Tritt A."/>
            <person name="Yoshinaga Y."/>
            <person name="Zwiers L.-H."/>
            <person name="Turgeon B."/>
            <person name="Goodwin S."/>
            <person name="Spatafora J."/>
            <person name="Crous P."/>
            <person name="Grigoriev I."/>
        </authorList>
    </citation>
    <scope>NUCLEOTIDE SEQUENCE</scope>
    <source>
        <strain evidence="2">CBS 109.77</strain>
    </source>
</reference>
<evidence type="ECO:0000313" key="2">
    <source>
        <dbReference type="EMBL" id="KAF2796683.1"/>
    </source>
</evidence>
<dbReference type="GO" id="GO:0047661">
    <property type="term" value="F:amino-acid racemase activity"/>
    <property type="evidence" value="ECO:0007669"/>
    <property type="project" value="InterPro"/>
</dbReference>
<dbReference type="OrthoDB" id="412018at2759"/>
<dbReference type="EMBL" id="MU001825">
    <property type="protein sequence ID" value="KAF2796683.1"/>
    <property type="molecule type" value="Genomic_DNA"/>
</dbReference>
<dbReference type="PANTHER" id="PTHR28047:SF5">
    <property type="entry name" value="PROTEIN DCG1"/>
    <property type="match status" value="1"/>
</dbReference>